<organism evidence="1 2">
    <name type="scientific">Smallanthus sonchifolius</name>
    <dbReference type="NCBI Taxonomy" id="185202"/>
    <lineage>
        <taxon>Eukaryota</taxon>
        <taxon>Viridiplantae</taxon>
        <taxon>Streptophyta</taxon>
        <taxon>Embryophyta</taxon>
        <taxon>Tracheophyta</taxon>
        <taxon>Spermatophyta</taxon>
        <taxon>Magnoliopsida</taxon>
        <taxon>eudicotyledons</taxon>
        <taxon>Gunneridae</taxon>
        <taxon>Pentapetalae</taxon>
        <taxon>asterids</taxon>
        <taxon>campanulids</taxon>
        <taxon>Asterales</taxon>
        <taxon>Asteraceae</taxon>
        <taxon>Asteroideae</taxon>
        <taxon>Heliantheae alliance</taxon>
        <taxon>Millerieae</taxon>
        <taxon>Smallanthus</taxon>
    </lineage>
</organism>
<dbReference type="EMBL" id="CM042035">
    <property type="protein sequence ID" value="KAI3755709.1"/>
    <property type="molecule type" value="Genomic_DNA"/>
</dbReference>
<comment type="caution">
    <text evidence="1">The sequence shown here is derived from an EMBL/GenBank/DDBJ whole genome shotgun (WGS) entry which is preliminary data.</text>
</comment>
<accession>A0ACB9E9Z2</accession>
<proteinExistence type="predicted"/>
<sequence>MIPRPICNCSINLRRIHPFFIRSTRYHSITSLDSCRKPCPLDLRNHKDWLSPTEVIKIFQTLKDPNWTLNVLDQLSNRKDYKPNEALYTSVINNLSKAKNFDGIEQVMKRIKREKACRLSDQFFYNVIRIYGLGAGRINRVIETLFDMPSYSCWPTAKTFNFVLNLLVNTRNFDVIHEVYMSAGRLGVEIDACCLNIMIKGLCKNGDMDGALQVFDEMPKQGCKPNVRTFSALMHGLCESDRVEDAISLLGKMETEGIEPDTILMNILISGLRKKGQVEESIKLFDTMLLKGCEPVSSSYQEVLYALLDGRKYTEAMELTQKMSSKKMVPSFNSYKLIISGLCEENRVGDVDSVLKQMTEDGFVPKLAMWKQMLECEISEKTTIDKLALKINKICY</sequence>
<reference evidence="1 2" key="2">
    <citation type="journal article" date="2022" name="Mol. Ecol. Resour.">
        <title>The genomes of chicory, endive, great burdock and yacon provide insights into Asteraceae paleo-polyploidization history and plant inulin production.</title>
        <authorList>
            <person name="Fan W."/>
            <person name="Wang S."/>
            <person name="Wang H."/>
            <person name="Wang A."/>
            <person name="Jiang F."/>
            <person name="Liu H."/>
            <person name="Zhao H."/>
            <person name="Xu D."/>
            <person name="Zhang Y."/>
        </authorList>
    </citation>
    <scope>NUCLEOTIDE SEQUENCE [LARGE SCALE GENOMIC DNA]</scope>
    <source>
        <strain evidence="2">cv. Yunnan</strain>
        <tissue evidence="1">Leaves</tissue>
    </source>
</reference>
<dbReference type="Proteomes" id="UP001056120">
    <property type="component" value="Linkage Group LG18"/>
</dbReference>
<evidence type="ECO:0000313" key="1">
    <source>
        <dbReference type="EMBL" id="KAI3755709.1"/>
    </source>
</evidence>
<keyword evidence="2" id="KW-1185">Reference proteome</keyword>
<evidence type="ECO:0000313" key="2">
    <source>
        <dbReference type="Proteomes" id="UP001056120"/>
    </source>
</evidence>
<gene>
    <name evidence="1" type="ORF">L1987_55515</name>
</gene>
<name>A0ACB9E9Z2_9ASTR</name>
<protein>
    <submittedName>
        <fullName evidence="1">Uncharacterized protein</fullName>
    </submittedName>
</protein>
<reference evidence="2" key="1">
    <citation type="journal article" date="2022" name="Mol. Ecol. Resour.">
        <title>The genomes of chicory, endive, great burdock and yacon provide insights into Asteraceae palaeo-polyploidization history and plant inulin production.</title>
        <authorList>
            <person name="Fan W."/>
            <person name="Wang S."/>
            <person name="Wang H."/>
            <person name="Wang A."/>
            <person name="Jiang F."/>
            <person name="Liu H."/>
            <person name="Zhao H."/>
            <person name="Xu D."/>
            <person name="Zhang Y."/>
        </authorList>
    </citation>
    <scope>NUCLEOTIDE SEQUENCE [LARGE SCALE GENOMIC DNA]</scope>
    <source>
        <strain evidence="2">cv. Yunnan</strain>
    </source>
</reference>